<protein>
    <submittedName>
        <fullName evidence="3">Uncharacterized protein</fullName>
    </submittedName>
</protein>
<keyword evidence="2" id="KW-1185">Reference proteome</keyword>
<keyword evidence="1" id="KW-0812">Transmembrane</keyword>
<evidence type="ECO:0000313" key="3">
    <source>
        <dbReference type="WBParaSite" id="MBELARI_LOCUS6997"/>
    </source>
</evidence>
<organism evidence="2 3">
    <name type="scientific">Mesorhabditis belari</name>
    <dbReference type="NCBI Taxonomy" id="2138241"/>
    <lineage>
        <taxon>Eukaryota</taxon>
        <taxon>Metazoa</taxon>
        <taxon>Ecdysozoa</taxon>
        <taxon>Nematoda</taxon>
        <taxon>Chromadorea</taxon>
        <taxon>Rhabditida</taxon>
        <taxon>Rhabditina</taxon>
        <taxon>Rhabditomorpha</taxon>
        <taxon>Rhabditoidea</taxon>
        <taxon>Rhabditidae</taxon>
        <taxon>Mesorhabditinae</taxon>
        <taxon>Mesorhabditis</taxon>
    </lineage>
</organism>
<feature type="transmembrane region" description="Helical" evidence="1">
    <location>
        <begin position="192"/>
        <end position="210"/>
    </location>
</feature>
<evidence type="ECO:0000313" key="2">
    <source>
        <dbReference type="Proteomes" id="UP000887575"/>
    </source>
</evidence>
<feature type="transmembrane region" description="Helical" evidence="1">
    <location>
        <begin position="165"/>
        <end position="186"/>
    </location>
</feature>
<feature type="transmembrane region" description="Helical" evidence="1">
    <location>
        <begin position="82"/>
        <end position="99"/>
    </location>
</feature>
<proteinExistence type="predicted"/>
<dbReference type="Proteomes" id="UP000887575">
    <property type="component" value="Unassembled WGS sequence"/>
</dbReference>
<feature type="transmembrane region" description="Helical" evidence="1">
    <location>
        <begin position="43"/>
        <end position="62"/>
    </location>
</feature>
<sequence length="231" mass="26388">MWLGANFSLIWAFEQDFVLLENPIDIPSDLSVKVRDILRSAQLLVLALSAIVAPFGIYHALLNAHLTLPVRLLAASENLNKFFYAIVFLIYNFCAFRVGNIKCSQAYFDFAFPLYKKFLPTYLTLDIAQYSQLGISLRRGSVSRAEALLMVQMITNSSIVLANSLFFYSACILINFFFTGNLLLVILELLTLHQFLLYNLLASLISVYCFKKPKEKWEEGERTIVVESYKH</sequence>
<keyword evidence="1" id="KW-0472">Membrane</keyword>
<name>A0AAF3FK33_9BILA</name>
<evidence type="ECO:0000256" key="1">
    <source>
        <dbReference type="SAM" id="Phobius"/>
    </source>
</evidence>
<keyword evidence="1" id="KW-1133">Transmembrane helix</keyword>
<reference evidence="3" key="1">
    <citation type="submission" date="2024-02" db="UniProtKB">
        <authorList>
            <consortium name="WormBaseParasite"/>
        </authorList>
    </citation>
    <scope>IDENTIFICATION</scope>
</reference>
<dbReference type="WBParaSite" id="MBELARI_LOCUS6997">
    <property type="protein sequence ID" value="MBELARI_LOCUS6997"/>
    <property type="gene ID" value="MBELARI_LOCUS6997"/>
</dbReference>
<dbReference type="AlphaFoldDB" id="A0AAF3FK33"/>
<accession>A0AAF3FK33</accession>